<evidence type="ECO:0000313" key="14">
    <source>
        <dbReference type="Proteomes" id="UP000215305"/>
    </source>
</evidence>
<keyword evidence="4 9" id="KW-0378">Hydrolase</keyword>
<feature type="compositionally biased region" description="Polar residues" evidence="10">
    <location>
        <begin position="829"/>
        <end position="840"/>
    </location>
</feature>
<dbReference type="STRING" id="41047.A0A397GBL0"/>
<dbReference type="GO" id="GO:0000272">
    <property type="term" value="P:polysaccharide catabolic process"/>
    <property type="evidence" value="ECO:0007669"/>
    <property type="project" value="UniProtKB-KW"/>
</dbReference>
<feature type="chain" id="PRO_5017316175" description="chitinase" evidence="11">
    <location>
        <begin position="23"/>
        <end position="1008"/>
    </location>
</feature>
<dbReference type="InterPro" id="IPR011583">
    <property type="entry name" value="Chitinase_II/V-like_cat"/>
</dbReference>
<feature type="region of interest" description="Disordered" evidence="10">
    <location>
        <begin position="810"/>
        <end position="840"/>
    </location>
</feature>
<dbReference type="GO" id="GO:0006032">
    <property type="term" value="P:chitin catabolic process"/>
    <property type="evidence" value="ECO:0007669"/>
    <property type="project" value="UniProtKB-KW"/>
</dbReference>
<protein>
    <recommendedName>
        <fullName evidence="3">chitinase</fullName>
        <ecNumber evidence="3">3.2.1.14</ecNumber>
    </recommendedName>
</protein>
<evidence type="ECO:0000256" key="4">
    <source>
        <dbReference type="ARBA" id="ARBA00022801"/>
    </source>
</evidence>
<evidence type="ECO:0000313" key="13">
    <source>
        <dbReference type="EMBL" id="RHZ48405.1"/>
    </source>
</evidence>
<name>A0A397GBL0_ASPTH</name>
<dbReference type="SMART" id="SM00636">
    <property type="entry name" value="Glyco_18"/>
    <property type="match status" value="1"/>
</dbReference>
<evidence type="ECO:0000256" key="3">
    <source>
        <dbReference type="ARBA" id="ARBA00012729"/>
    </source>
</evidence>
<feature type="domain" description="GH18" evidence="12">
    <location>
        <begin position="8"/>
        <end position="357"/>
    </location>
</feature>
<dbReference type="InterPro" id="IPR050314">
    <property type="entry name" value="Glycosyl_Hydrlase_18"/>
</dbReference>
<dbReference type="InterPro" id="IPR029167">
    <property type="entry name" value="Mug117"/>
</dbReference>
<evidence type="ECO:0000256" key="2">
    <source>
        <dbReference type="ARBA" id="ARBA00008682"/>
    </source>
</evidence>
<dbReference type="InterPro" id="IPR001579">
    <property type="entry name" value="Glyco_hydro_18_chit_AS"/>
</dbReference>
<dbReference type="EMBL" id="NKHU02000198">
    <property type="protein sequence ID" value="RHZ48405.1"/>
    <property type="molecule type" value="Genomic_DNA"/>
</dbReference>
<keyword evidence="11" id="KW-0732">Signal</keyword>
<dbReference type="GO" id="GO:0008061">
    <property type="term" value="F:chitin binding"/>
    <property type="evidence" value="ECO:0007669"/>
    <property type="project" value="InterPro"/>
</dbReference>
<evidence type="ECO:0000256" key="11">
    <source>
        <dbReference type="SAM" id="SignalP"/>
    </source>
</evidence>
<accession>A0A397GBL0</accession>
<dbReference type="OrthoDB" id="73875at2759"/>
<dbReference type="Proteomes" id="UP000215305">
    <property type="component" value="Unassembled WGS sequence"/>
</dbReference>
<evidence type="ECO:0000256" key="10">
    <source>
        <dbReference type="SAM" id="MobiDB-lite"/>
    </source>
</evidence>
<evidence type="ECO:0000256" key="1">
    <source>
        <dbReference type="ARBA" id="ARBA00000822"/>
    </source>
</evidence>
<dbReference type="VEuPathDB" id="FungiDB:CDV56_104274"/>
<sequence length="1008" mass="106267">MSCRRISTLLLGLCVTPLSTVSNPTKLTNSDQHLFYAFAGIDSTTSKIKTMYPNDDQYIPDFVALKKKKSSLKTYISVGGWDLGGGIFSDMVRFSGTRSAFINSVIDFMEKYGFDGIDIDWEYPAASDRGGRTADTANYVSLLKELKEACGDSYGITVTLPSSYWYLQGFDVVSMADYVDYFNFMSYDIHGTWDGNSNYTSSVVNPHTNLTEITDGLDLLWRNNIDPGKVTLGLGFYGRSFTLKDSGCNTPGCAFDTSAYSAGGAAPGACTQTSGILSDYEINRILKQYNPTVQYDAAAGVNWITWNENQWVSFDNAKTLKQKADFANSKCFGGLFSWALDLGGPGSLANPNDLDPSDTSMDGAITDGGSDGTGAFYVGQEIYKSDSNTVTGIGPINMIFPPSSLASSTTLYPGTFVTPLEVAWPTTVTVTVNDTVTVTTTVVRVIETTTITLDPIITGAIPWWNWNITSQNQTNGSTVLFPSFGIGPVVISDNPNPLSSSVVSHTVTSNRTIIVPPWPWSTTSLPTTVPTGPTVHFSEGSPPSPTCTAGCGTKCTTFCDAPCMLDCDVGDGESSGFDDPTDPDPPHKQKCGGPDCKNGECTGSLCVIFGCTGNDCDAENGVCLGSDCEETGCMGDGCSKGSCESDPCQTVGCTGSDCNESGGCFGLECISIGCIGPLCDTADGTCSGFDCHKVSCSGPNCKNGLCTGEGCTNEDNDCDEEEADICTEFVYSTLDTAVSTYTTMTSTSCDTITACYAEATTTTTTISEASTYAEPFKAWAGYTDTAVMASVASKIDADFRAAEASWTTTTTTTTTKSSTTTSSTSTSTGPAATSLENTSPDEVSYTCSGMSRECGIFLHLHQFCDVAKSYIRGTEVYGTTSANTNTGECYTDGKNAGFGCGIFVKGDGCQLLGTAMQAAYDHLMNADLGGCKICGQVTFSNGCKMRVDYVSGCGTENNGPVQFLTLDDSVVSTATSPATLASDSPSSSSAIPWSSISDATMISSSQMA</sequence>
<gene>
    <name evidence="13" type="ORF">CDV56_104274</name>
</gene>
<comment type="catalytic activity">
    <reaction evidence="1">
        <text>Random endo-hydrolysis of N-acetyl-beta-D-glucosaminide (1-&gt;4)-beta-linkages in chitin and chitodextrins.</text>
        <dbReference type="EC" id="3.2.1.14"/>
    </reaction>
</comment>
<comment type="similarity">
    <text evidence="2">Belongs to the glycosyl hydrolase 18 family. Chitinase class V subfamily.</text>
</comment>
<keyword evidence="14" id="KW-1185">Reference proteome</keyword>
<dbReference type="PROSITE" id="PS51910">
    <property type="entry name" value="GH18_2"/>
    <property type="match status" value="1"/>
</dbReference>
<reference evidence="13" key="1">
    <citation type="submission" date="2018-08" db="EMBL/GenBank/DDBJ databases">
        <title>Draft genome sequence of azole-resistant Aspergillus thermomutatus (Neosartorya pseudofischeri) strain HMR AF 39, isolated from a human nasal aspirate.</title>
        <authorList>
            <person name="Parent-Michaud M."/>
            <person name="Dufresne P.J."/>
            <person name="Fournier E."/>
            <person name="Martineau C."/>
            <person name="Moreira S."/>
            <person name="Perkins V."/>
            <person name="De Repentigny L."/>
            <person name="Dufresne S.F."/>
        </authorList>
    </citation>
    <scope>NUCLEOTIDE SEQUENCE [LARGE SCALE GENOMIC DNA]</scope>
    <source>
        <strain evidence="13">HMR AF 39</strain>
    </source>
</reference>
<keyword evidence="8" id="KW-0624">Polysaccharide degradation</keyword>
<dbReference type="InterPro" id="IPR001223">
    <property type="entry name" value="Glyco_hydro18_cat"/>
</dbReference>
<dbReference type="SUPFAM" id="SSF51445">
    <property type="entry name" value="(Trans)glycosidases"/>
    <property type="match status" value="1"/>
</dbReference>
<evidence type="ECO:0000256" key="6">
    <source>
        <dbReference type="ARBA" id="ARBA00023277"/>
    </source>
</evidence>
<dbReference type="SUPFAM" id="SSF54556">
    <property type="entry name" value="Chitinase insertion domain"/>
    <property type="match status" value="1"/>
</dbReference>
<dbReference type="GeneID" id="38126248"/>
<keyword evidence="7 9" id="KW-0326">Glycosidase</keyword>
<evidence type="ECO:0000256" key="5">
    <source>
        <dbReference type="ARBA" id="ARBA00023024"/>
    </source>
</evidence>
<dbReference type="Gene3D" id="3.20.20.80">
    <property type="entry name" value="Glycosidases"/>
    <property type="match status" value="1"/>
</dbReference>
<dbReference type="EC" id="3.2.1.14" evidence="3"/>
<dbReference type="Gene3D" id="3.10.50.10">
    <property type="match status" value="1"/>
</dbReference>
<evidence type="ECO:0000259" key="12">
    <source>
        <dbReference type="PROSITE" id="PS51910"/>
    </source>
</evidence>
<dbReference type="PANTHER" id="PTHR11177:SF402">
    <property type="entry name" value="CHITINASE"/>
    <property type="match status" value="1"/>
</dbReference>
<dbReference type="InterPro" id="IPR017853">
    <property type="entry name" value="GH"/>
</dbReference>
<dbReference type="InterPro" id="IPR029070">
    <property type="entry name" value="Chitinase_insertion_sf"/>
</dbReference>
<evidence type="ECO:0000256" key="8">
    <source>
        <dbReference type="ARBA" id="ARBA00023326"/>
    </source>
</evidence>
<organism evidence="13 14">
    <name type="scientific">Aspergillus thermomutatus</name>
    <name type="common">Neosartorya pseudofischeri</name>
    <dbReference type="NCBI Taxonomy" id="41047"/>
    <lineage>
        <taxon>Eukaryota</taxon>
        <taxon>Fungi</taxon>
        <taxon>Dikarya</taxon>
        <taxon>Ascomycota</taxon>
        <taxon>Pezizomycotina</taxon>
        <taxon>Eurotiomycetes</taxon>
        <taxon>Eurotiomycetidae</taxon>
        <taxon>Eurotiales</taxon>
        <taxon>Aspergillaceae</taxon>
        <taxon>Aspergillus</taxon>
        <taxon>Aspergillus subgen. Fumigati</taxon>
    </lineage>
</organism>
<dbReference type="PROSITE" id="PS01095">
    <property type="entry name" value="GH18_1"/>
    <property type="match status" value="1"/>
</dbReference>
<dbReference type="Pfam" id="PF00704">
    <property type="entry name" value="Glyco_hydro_18"/>
    <property type="match status" value="1"/>
</dbReference>
<feature type="compositionally biased region" description="Low complexity" evidence="10">
    <location>
        <begin position="810"/>
        <end position="828"/>
    </location>
</feature>
<proteinExistence type="inferred from homology"/>
<dbReference type="PANTHER" id="PTHR11177">
    <property type="entry name" value="CHITINASE"/>
    <property type="match status" value="1"/>
</dbReference>
<keyword evidence="5" id="KW-0146">Chitin degradation</keyword>
<evidence type="ECO:0000256" key="7">
    <source>
        <dbReference type="ARBA" id="ARBA00023295"/>
    </source>
</evidence>
<evidence type="ECO:0000256" key="9">
    <source>
        <dbReference type="RuleBase" id="RU000489"/>
    </source>
</evidence>
<keyword evidence="6" id="KW-0119">Carbohydrate metabolism</keyword>
<dbReference type="GO" id="GO:0008843">
    <property type="term" value="F:endochitinase activity"/>
    <property type="evidence" value="ECO:0007669"/>
    <property type="project" value="UniProtKB-EC"/>
</dbReference>
<feature type="signal peptide" evidence="11">
    <location>
        <begin position="1"/>
        <end position="22"/>
    </location>
</feature>
<comment type="caution">
    <text evidence="13">The sequence shown here is derived from an EMBL/GenBank/DDBJ whole genome shotgun (WGS) entry which is preliminary data.</text>
</comment>
<dbReference type="AlphaFoldDB" id="A0A397GBL0"/>
<dbReference type="Pfam" id="PF15474">
    <property type="entry name" value="MU117"/>
    <property type="match status" value="1"/>
</dbReference>
<dbReference type="RefSeq" id="XP_026611957.1">
    <property type="nucleotide sequence ID" value="XM_026757893.1"/>
</dbReference>